<keyword evidence="8" id="KW-1185">Reference proteome</keyword>
<gene>
    <name evidence="7" type="ORF">FPZ11_18375</name>
</gene>
<sequence length="443" mass="48851">MTTEARPVTAPRTVPSGQGWMLAFAGFTFFTLFAGDFWRYSISWYGWGIVVALCLAGSIVFLVRARPRVPIRTWPKTLLLFLLLCIASIAWSSYRGASVLGTIAQLATAIAGVFFALCLTWHQVLRALGAALRWIVALSLVFELFVSVFIRHHILPFWVHYPAGKLPDAYYWSRDLLFHGGKIQGIVGNSDILGMITLYALIVFGIQLAERTVNRTAGIVWVVLAAVTFLLTRSSTVIVALLVTCVVLLFVWWTRSVPQGRRVPVYVTGAVVVAAGAASIVLFWGTITSLLGKGADLTGRTNIWAAVIHLAQQKPAFGWGWVSYWVPWAEPFKGLAIRNGVEYLQAHNAYLDVWLQLGIVGLVVFVLLVLSTFGRSWFMAVDRAPFDGAGVVRPDVPYTAISLLPLLMMSAAIAQSFTESRMLIEIGFALLVLFSVKTKLERP</sequence>
<feature type="transmembrane region" description="Helical" evidence="5">
    <location>
        <begin position="77"/>
        <end position="94"/>
    </location>
</feature>
<feature type="transmembrane region" description="Helical" evidence="5">
    <location>
        <begin position="100"/>
        <end position="119"/>
    </location>
</feature>
<evidence type="ECO:0000256" key="1">
    <source>
        <dbReference type="ARBA" id="ARBA00004141"/>
    </source>
</evidence>
<dbReference type="PANTHER" id="PTHR37422">
    <property type="entry name" value="TEICHURONIC ACID BIOSYNTHESIS PROTEIN TUAE"/>
    <property type="match status" value="1"/>
</dbReference>
<keyword evidence="2 5" id="KW-0812">Transmembrane</keyword>
<dbReference type="InterPro" id="IPR007016">
    <property type="entry name" value="O-antigen_ligase-rel_domated"/>
</dbReference>
<dbReference type="GO" id="GO:0016020">
    <property type="term" value="C:membrane"/>
    <property type="evidence" value="ECO:0007669"/>
    <property type="project" value="UniProtKB-SubCell"/>
</dbReference>
<feature type="domain" description="O-antigen ligase-related" evidence="6">
    <location>
        <begin position="222"/>
        <end position="366"/>
    </location>
</feature>
<dbReference type="OrthoDB" id="1118146at2"/>
<proteinExistence type="predicted"/>
<feature type="transmembrane region" description="Helical" evidence="5">
    <location>
        <begin position="353"/>
        <end position="374"/>
    </location>
</feature>
<dbReference type="AlphaFoldDB" id="A0A5B8MAB2"/>
<evidence type="ECO:0000256" key="3">
    <source>
        <dbReference type="ARBA" id="ARBA00022989"/>
    </source>
</evidence>
<feature type="transmembrane region" description="Helical" evidence="5">
    <location>
        <begin position="213"/>
        <end position="231"/>
    </location>
</feature>
<dbReference type="Pfam" id="PF04932">
    <property type="entry name" value="Wzy_C"/>
    <property type="match status" value="1"/>
</dbReference>
<keyword evidence="7" id="KW-0436">Ligase</keyword>
<dbReference type="GO" id="GO:0016874">
    <property type="term" value="F:ligase activity"/>
    <property type="evidence" value="ECO:0007669"/>
    <property type="project" value="UniProtKB-KW"/>
</dbReference>
<keyword evidence="4 5" id="KW-0472">Membrane</keyword>
<feature type="transmembrane region" description="Helical" evidence="5">
    <location>
        <begin position="186"/>
        <end position="206"/>
    </location>
</feature>
<protein>
    <submittedName>
        <fullName evidence="7">O-antigen ligase family protein</fullName>
    </submittedName>
</protein>
<feature type="transmembrane region" description="Helical" evidence="5">
    <location>
        <begin position="20"/>
        <end position="38"/>
    </location>
</feature>
<dbReference type="RefSeq" id="WP_146322454.1">
    <property type="nucleotide sequence ID" value="NZ_CP042305.1"/>
</dbReference>
<evidence type="ECO:0000256" key="2">
    <source>
        <dbReference type="ARBA" id="ARBA00022692"/>
    </source>
</evidence>
<evidence type="ECO:0000313" key="8">
    <source>
        <dbReference type="Proteomes" id="UP000320216"/>
    </source>
</evidence>
<feature type="transmembrane region" description="Helical" evidence="5">
    <location>
        <begin position="395"/>
        <end position="414"/>
    </location>
</feature>
<dbReference type="InterPro" id="IPR051533">
    <property type="entry name" value="WaaL-like"/>
</dbReference>
<dbReference type="PANTHER" id="PTHR37422:SF21">
    <property type="entry name" value="EXOQ-LIKE PROTEIN"/>
    <property type="match status" value="1"/>
</dbReference>
<name>A0A5B8MAB2_9MICO</name>
<accession>A0A5B8MAB2</accession>
<comment type="subcellular location">
    <subcellularLocation>
        <location evidence="1">Membrane</location>
        <topology evidence="1">Multi-pass membrane protein</topology>
    </subcellularLocation>
</comment>
<evidence type="ECO:0000256" key="4">
    <source>
        <dbReference type="ARBA" id="ARBA00023136"/>
    </source>
</evidence>
<feature type="transmembrane region" description="Helical" evidence="5">
    <location>
        <begin position="265"/>
        <end position="287"/>
    </location>
</feature>
<feature type="transmembrane region" description="Helical" evidence="5">
    <location>
        <begin position="131"/>
        <end position="150"/>
    </location>
</feature>
<dbReference type="KEGG" id="huw:FPZ11_18375"/>
<feature type="transmembrane region" description="Helical" evidence="5">
    <location>
        <begin position="44"/>
        <end position="65"/>
    </location>
</feature>
<evidence type="ECO:0000256" key="5">
    <source>
        <dbReference type="SAM" id="Phobius"/>
    </source>
</evidence>
<evidence type="ECO:0000259" key="6">
    <source>
        <dbReference type="Pfam" id="PF04932"/>
    </source>
</evidence>
<dbReference type="EMBL" id="CP042305">
    <property type="protein sequence ID" value="QDZ16450.1"/>
    <property type="molecule type" value="Genomic_DNA"/>
</dbReference>
<dbReference type="Proteomes" id="UP000320216">
    <property type="component" value="Chromosome"/>
</dbReference>
<reference evidence="7 8" key="1">
    <citation type="submission" date="2019-07" db="EMBL/GenBank/DDBJ databases">
        <title>Full genome sequence of Humibacter sp. WJ7-1.</title>
        <authorList>
            <person name="Im W.-T."/>
        </authorList>
    </citation>
    <scope>NUCLEOTIDE SEQUENCE [LARGE SCALE GENOMIC DNA]</scope>
    <source>
        <strain evidence="7 8">WJ7-1</strain>
    </source>
</reference>
<keyword evidence="3 5" id="KW-1133">Transmembrane helix</keyword>
<evidence type="ECO:0000313" key="7">
    <source>
        <dbReference type="EMBL" id="QDZ16450.1"/>
    </source>
</evidence>
<organism evidence="7 8">
    <name type="scientific">Humibacter ginsenosidimutans</name>
    <dbReference type="NCBI Taxonomy" id="2599293"/>
    <lineage>
        <taxon>Bacteria</taxon>
        <taxon>Bacillati</taxon>
        <taxon>Actinomycetota</taxon>
        <taxon>Actinomycetes</taxon>
        <taxon>Micrococcales</taxon>
        <taxon>Microbacteriaceae</taxon>
        <taxon>Humibacter</taxon>
    </lineage>
</organism>
<feature type="transmembrane region" description="Helical" evidence="5">
    <location>
        <begin position="237"/>
        <end position="253"/>
    </location>
</feature>